<reference evidence="2 3" key="1">
    <citation type="journal article" date="2021" name="BMC Genomics">
        <title>Datura genome reveals duplications of psychoactive alkaloid biosynthetic genes and high mutation rate following tissue culture.</title>
        <authorList>
            <person name="Rajewski A."/>
            <person name="Carter-House D."/>
            <person name="Stajich J."/>
            <person name="Litt A."/>
        </authorList>
    </citation>
    <scope>NUCLEOTIDE SEQUENCE [LARGE SCALE GENOMIC DNA]</scope>
    <source>
        <strain evidence="2">AR-01</strain>
    </source>
</reference>
<feature type="region of interest" description="Disordered" evidence="1">
    <location>
        <begin position="1"/>
        <end position="23"/>
    </location>
</feature>
<evidence type="ECO:0000313" key="3">
    <source>
        <dbReference type="Proteomes" id="UP000823775"/>
    </source>
</evidence>
<gene>
    <name evidence="2" type="ORF">HAX54_024827</name>
</gene>
<evidence type="ECO:0000256" key="1">
    <source>
        <dbReference type="SAM" id="MobiDB-lite"/>
    </source>
</evidence>
<protein>
    <submittedName>
        <fullName evidence="2">Uncharacterized protein</fullName>
    </submittedName>
</protein>
<keyword evidence="3" id="KW-1185">Reference proteome</keyword>
<organism evidence="2 3">
    <name type="scientific">Datura stramonium</name>
    <name type="common">Jimsonweed</name>
    <name type="synonym">Common thornapple</name>
    <dbReference type="NCBI Taxonomy" id="4076"/>
    <lineage>
        <taxon>Eukaryota</taxon>
        <taxon>Viridiplantae</taxon>
        <taxon>Streptophyta</taxon>
        <taxon>Embryophyta</taxon>
        <taxon>Tracheophyta</taxon>
        <taxon>Spermatophyta</taxon>
        <taxon>Magnoliopsida</taxon>
        <taxon>eudicotyledons</taxon>
        <taxon>Gunneridae</taxon>
        <taxon>Pentapetalae</taxon>
        <taxon>asterids</taxon>
        <taxon>lamiids</taxon>
        <taxon>Solanales</taxon>
        <taxon>Solanaceae</taxon>
        <taxon>Solanoideae</taxon>
        <taxon>Datureae</taxon>
        <taxon>Datura</taxon>
    </lineage>
</organism>
<sequence length="107" mass="12259">MEDKNIIKGRKKRKSEDIPDANPKKAKMKVLTLSSTKTQVPKVKLADKITALQQIVSHLERLILHLFYGKQSTMLDSYKSKIQLLSHAYMKSTHARKGIGEDLREKN</sequence>
<dbReference type="Proteomes" id="UP000823775">
    <property type="component" value="Unassembled WGS sequence"/>
</dbReference>
<name>A0ABS8S5M1_DATST</name>
<accession>A0ABS8S5M1</accession>
<evidence type="ECO:0000313" key="2">
    <source>
        <dbReference type="EMBL" id="MCD7454428.1"/>
    </source>
</evidence>
<dbReference type="EMBL" id="JACEIK010000301">
    <property type="protein sequence ID" value="MCD7454428.1"/>
    <property type="molecule type" value="Genomic_DNA"/>
</dbReference>
<proteinExistence type="predicted"/>
<comment type="caution">
    <text evidence="2">The sequence shown here is derived from an EMBL/GenBank/DDBJ whole genome shotgun (WGS) entry which is preliminary data.</text>
</comment>